<evidence type="ECO:0000313" key="2">
    <source>
        <dbReference type="Proteomes" id="UP001195941"/>
    </source>
</evidence>
<dbReference type="SUPFAM" id="SSF52540">
    <property type="entry name" value="P-loop containing nucleoside triphosphate hydrolases"/>
    <property type="match status" value="1"/>
</dbReference>
<dbReference type="Proteomes" id="UP001195941">
    <property type="component" value="Unassembled WGS sequence"/>
</dbReference>
<gene>
    <name evidence="1" type="ORF">IT775_16040</name>
</gene>
<dbReference type="EMBL" id="JADMKU010000016">
    <property type="protein sequence ID" value="MBR9652630.1"/>
    <property type="molecule type" value="Genomic_DNA"/>
</dbReference>
<evidence type="ECO:0008006" key="3">
    <source>
        <dbReference type="Google" id="ProtNLM"/>
    </source>
</evidence>
<reference evidence="1 2" key="1">
    <citation type="journal article" date="2021" name="Arch. Microbiol.">
        <title>Thalassobius aquimarinus sp. nov., isolated from the Sea of Japan seashore.</title>
        <authorList>
            <person name="Kurilenko V.V."/>
            <person name="Romanenko L.A."/>
            <person name="Chernysheva N.Y."/>
            <person name="Velansky P.V."/>
            <person name="Tekutyeva L.A."/>
            <person name="Isaeva M.P."/>
            <person name="Mikhailov V.V."/>
        </authorList>
    </citation>
    <scope>NUCLEOTIDE SEQUENCE [LARGE SCALE GENOMIC DNA]</scope>
    <source>
        <strain evidence="1 2">KMM 8518</strain>
    </source>
</reference>
<protein>
    <recommendedName>
        <fullName evidence="3">Sulfotransferase family protein</fullName>
    </recommendedName>
</protein>
<sequence>MLVFVDANLVLFAVPKTGSTAYHMALKGMADISFARKPGYKHMALRKYERHFAPYLKDAHGLEPERVAVMRDPVEQIRSWYRYRSRPTPRKEKGVLGGMSFDDFVAEVIAPKPAEFAKIGSQLTFLSSDDGAVRVDHLFAYERPTLLRQFLTDRLGKDFETKPKNVSPQIDAPLSAEMEARLRAVRAEEFALYDRIVAADGHLRGPVIAQSGYDG</sequence>
<name>A0ABS5HUG8_9RHOB</name>
<accession>A0ABS5HUG8</accession>
<evidence type="ECO:0000313" key="1">
    <source>
        <dbReference type="EMBL" id="MBR9652630.1"/>
    </source>
</evidence>
<organism evidence="1 2">
    <name type="scientific">Thalassovita aquimarina</name>
    <dbReference type="NCBI Taxonomy" id="2785917"/>
    <lineage>
        <taxon>Bacteria</taxon>
        <taxon>Pseudomonadati</taxon>
        <taxon>Pseudomonadota</taxon>
        <taxon>Alphaproteobacteria</taxon>
        <taxon>Rhodobacterales</taxon>
        <taxon>Roseobacteraceae</taxon>
        <taxon>Thalassovita</taxon>
    </lineage>
</organism>
<keyword evidence="2" id="KW-1185">Reference proteome</keyword>
<comment type="caution">
    <text evidence="1">The sequence shown here is derived from an EMBL/GenBank/DDBJ whole genome shotgun (WGS) entry which is preliminary data.</text>
</comment>
<dbReference type="RefSeq" id="WP_212702244.1">
    <property type="nucleotide sequence ID" value="NZ_JADMKU010000016.1"/>
</dbReference>
<proteinExistence type="predicted"/>
<dbReference type="Gene3D" id="3.40.50.300">
    <property type="entry name" value="P-loop containing nucleotide triphosphate hydrolases"/>
    <property type="match status" value="1"/>
</dbReference>
<dbReference type="InterPro" id="IPR027417">
    <property type="entry name" value="P-loop_NTPase"/>
</dbReference>